<keyword evidence="1" id="KW-0812">Transmembrane</keyword>
<sequence>MDIPMISEVFYRKFAQTGKILWSSIVFLCATSVIAAAQERFTYTLSMCDPVTYQVSETPEKGREDLTLSWGGRVWAFSNEGNRDAFRHAPEVYAPLFQGCDALSLAQGYRAEGLAKIYLVYNQRLLLFQSREHRALFLTAPESLLAKAQSRARDVKCGPYQ</sequence>
<protein>
    <recommendedName>
        <fullName evidence="4">YHS domain-containing protein</fullName>
    </recommendedName>
</protein>
<evidence type="ECO:0000256" key="1">
    <source>
        <dbReference type="SAM" id="Phobius"/>
    </source>
</evidence>
<keyword evidence="3" id="KW-1185">Reference proteome</keyword>
<keyword evidence="1" id="KW-1133">Transmembrane helix</keyword>
<dbReference type="Proteomes" id="UP000199598">
    <property type="component" value="Unassembled WGS sequence"/>
</dbReference>
<organism evidence="2 3">
    <name type="scientific">Pseudovibrio ascidiaceicola</name>
    <dbReference type="NCBI Taxonomy" id="285279"/>
    <lineage>
        <taxon>Bacteria</taxon>
        <taxon>Pseudomonadati</taxon>
        <taxon>Pseudomonadota</taxon>
        <taxon>Alphaproteobacteria</taxon>
        <taxon>Hyphomicrobiales</taxon>
        <taxon>Stappiaceae</taxon>
        <taxon>Pseudovibrio</taxon>
    </lineage>
</organism>
<keyword evidence="1" id="KW-0472">Membrane</keyword>
<evidence type="ECO:0000313" key="2">
    <source>
        <dbReference type="EMBL" id="SFK57715.1"/>
    </source>
</evidence>
<gene>
    <name evidence="2" type="ORF">SAMN04488518_106306</name>
</gene>
<feature type="transmembrane region" description="Helical" evidence="1">
    <location>
        <begin position="20"/>
        <end position="37"/>
    </location>
</feature>
<evidence type="ECO:0000313" key="3">
    <source>
        <dbReference type="Proteomes" id="UP000199598"/>
    </source>
</evidence>
<proteinExistence type="predicted"/>
<dbReference type="EMBL" id="FOSK01000006">
    <property type="protein sequence ID" value="SFK57715.1"/>
    <property type="molecule type" value="Genomic_DNA"/>
</dbReference>
<name>A0A1I4AMI4_9HYPH</name>
<reference evidence="2 3" key="1">
    <citation type="submission" date="2016-10" db="EMBL/GenBank/DDBJ databases">
        <authorList>
            <person name="Varghese N."/>
            <person name="Submissions S."/>
        </authorList>
    </citation>
    <scope>NUCLEOTIDE SEQUENCE [LARGE SCALE GENOMIC DNA]</scope>
    <source>
        <strain evidence="2 3">DSM 16392</strain>
    </source>
</reference>
<accession>A0A1I4AMI4</accession>
<evidence type="ECO:0008006" key="4">
    <source>
        <dbReference type="Google" id="ProtNLM"/>
    </source>
</evidence>
<comment type="caution">
    <text evidence="2">The sequence shown here is derived from an EMBL/GenBank/DDBJ whole genome shotgun (WGS) entry which is preliminary data.</text>
</comment>